<dbReference type="KEGG" id="mng:MNEG_12538"/>
<dbReference type="AlphaFoldDB" id="A0A0D2MKH1"/>
<feature type="compositionally biased region" description="Pro residues" evidence="1">
    <location>
        <begin position="19"/>
        <end position="29"/>
    </location>
</feature>
<dbReference type="PANTHER" id="PTHR46658">
    <property type="entry name" value="CYS OR MET METABOLISM PYRIDOXAL-PHOSPHATE-DEPENDENT ENZYME"/>
    <property type="match status" value="1"/>
</dbReference>
<keyword evidence="3" id="KW-1185">Reference proteome</keyword>
<evidence type="ECO:0000256" key="1">
    <source>
        <dbReference type="SAM" id="MobiDB-lite"/>
    </source>
</evidence>
<dbReference type="Pfam" id="PF06838">
    <property type="entry name" value="Met_gamma_lyase"/>
    <property type="match status" value="1"/>
</dbReference>
<name>A0A0D2MKH1_9CHLO</name>
<feature type="region of interest" description="Disordered" evidence="1">
    <location>
        <begin position="1"/>
        <end position="36"/>
    </location>
</feature>
<protein>
    <submittedName>
        <fullName evidence="2">Uncharacterized protein ynbB</fullName>
    </submittedName>
</protein>
<dbReference type="GeneID" id="25729910"/>
<dbReference type="PANTHER" id="PTHR46658:SF1">
    <property type="entry name" value="CYS OR MET METABOLISM PYRIDOXAL-PHOSPHATE-DEPENDENT ENZYME"/>
    <property type="match status" value="1"/>
</dbReference>
<accession>A0A0D2MKH1</accession>
<organism evidence="2 3">
    <name type="scientific">Monoraphidium neglectum</name>
    <dbReference type="NCBI Taxonomy" id="145388"/>
    <lineage>
        <taxon>Eukaryota</taxon>
        <taxon>Viridiplantae</taxon>
        <taxon>Chlorophyta</taxon>
        <taxon>core chlorophytes</taxon>
        <taxon>Chlorophyceae</taxon>
        <taxon>CS clade</taxon>
        <taxon>Sphaeropleales</taxon>
        <taxon>Selenastraceae</taxon>
        <taxon>Monoraphidium</taxon>
    </lineage>
</organism>
<sequence length="172" mass="18045">MCTPFPALSADATSNPAPHLSPGPSPCRPATPQTTGEALKGGRLVAQVMAAEGYTVVPAPGLAHTPSMITAVELGSRERMEAFCRGIQRRCPVGSYIRPVPGVTAGYGDEVIFADGTFVDGSTAELSADGPLRPPYVVYCQGGTHWTHWAIALESAVEELRAEVERQRGAGL</sequence>
<evidence type="ECO:0000313" key="2">
    <source>
        <dbReference type="EMBL" id="KIY95425.1"/>
    </source>
</evidence>
<dbReference type="EMBL" id="KK103513">
    <property type="protein sequence ID" value="KIY95425.1"/>
    <property type="molecule type" value="Genomic_DNA"/>
</dbReference>
<reference evidence="2 3" key="1">
    <citation type="journal article" date="2013" name="BMC Genomics">
        <title>Reconstruction of the lipid metabolism for the microalga Monoraphidium neglectum from its genome sequence reveals characteristics suitable for biofuel production.</title>
        <authorList>
            <person name="Bogen C."/>
            <person name="Al-Dilaimi A."/>
            <person name="Albersmeier A."/>
            <person name="Wichmann J."/>
            <person name="Grundmann M."/>
            <person name="Rupp O."/>
            <person name="Lauersen K.J."/>
            <person name="Blifernez-Klassen O."/>
            <person name="Kalinowski J."/>
            <person name="Goesmann A."/>
            <person name="Mussgnug J.H."/>
            <person name="Kruse O."/>
        </authorList>
    </citation>
    <scope>NUCLEOTIDE SEQUENCE [LARGE SCALE GENOMIC DNA]</scope>
    <source>
        <strain evidence="2 3">SAG 48.87</strain>
    </source>
</reference>
<gene>
    <name evidence="2" type="ORF">MNEG_12538</name>
</gene>
<evidence type="ECO:0000313" key="3">
    <source>
        <dbReference type="Proteomes" id="UP000054498"/>
    </source>
</evidence>
<proteinExistence type="predicted"/>
<dbReference type="OrthoDB" id="5348404at2759"/>
<dbReference type="RefSeq" id="XP_013894445.1">
    <property type="nucleotide sequence ID" value="XM_014038991.1"/>
</dbReference>
<dbReference type="Proteomes" id="UP000054498">
    <property type="component" value="Unassembled WGS sequence"/>
</dbReference>
<dbReference type="Gene3D" id="3.90.1150.60">
    <property type="entry name" value="Methioning gamme-lyase, C-terminal domain"/>
    <property type="match status" value="1"/>
</dbReference>
<dbReference type="InterPro" id="IPR009651">
    <property type="entry name" value="Met_g_lyase_put"/>
</dbReference>